<dbReference type="PANTHER" id="PTHR21499">
    <property type="entry name" value="ASPARTATE KINASE"/>
    <property type="match status" value="1"/>
</dbReference>
<comment type="similarity">
    <text evidence="5 14">Belongs to the aspartokinase family.</text>
</comment>
<dbReference type="EMBL" id="JAOTML010000001">
    <property type="protein sequence ID" value="MCY3052677.1"/>
    <property type="molecule type" value="Genomic_DNA"/>
</dbReference>
<keyword evidence="10" id="KW-0220">Diaminopimelate biosynthesis</keyword>
<dbReference type="NCBIfam" id="TIGR00657">
    <property type="entry name" value="asp_kinases"/>
    <property type="match status" value="1"/>
</dbReference>
<comment type="function">
    <text evidence="1">Catalyzes the phosphorylation of the beta-carboxyl group of aspartic acid with ATP to yield 4-phospho-L-aspartate, which is involved in the branched biosynthetic pathway leading to the biosynthesis of amino acids threonine, isoleucine and methionine.</text>
</comment>
<dbReference type="Pfam" id="PF00696">
    <property type="entry name" value="AA_kinase"/>
    <property type="match status" value="1"/>
</dbReference>
<evidence type="ECO:0000256" key="7">
    <source>
        <dbReference type="ARBA" id="ARBA00022741"/>
    </source>
</evidence>
<dbReference type="OrthoDB" id="9799110at2"/>
<keyword evidence="11" id="KW-0457">Lysine biosynthesis</keyword>
<reference evidence="17" key="2">
    <citation type="submission" date="2022-09" db="EMBL/GenBank/DDBJ databases">
        <title>Aerococcus urinae taxonomy study.</title>
        <authorList>
            <person name="Christensen J."/>
            <person name="Senneby E."/>
        </authorList>
    </citation>
    <scope>NUCLEOTIDE SEQUENCE</scope>
    <source>
        <strain evidence="17">NLD-066-U95</strain>
    </source>
</reference>
<evidence type="ECO:0000313" key="18">
    <source>
        <dbReference type="EMBL" id="QPS00984.1"/>
    </source>
</evidence>
<gene>
    <name evidence="18" type="ORF">I6G68_06205</name>
    <name evidence="17" type="ORF">ODY43_01480</name>
</gene>
<dbReference type="PANTHER" id="PTHR21499:SF67">
    <property type="entry name" value="ASPARTOKINASE 3"/>
    <property type="match status" value="1"/>
</dbReference>
<feature type="binding site" evidence="13">
    <location>
        <position position="49"/>
    </location>
    <ligand>
        <name>substrate</name>
    </ligand>
</feature>
<evidence type="ECO:0000259" key="16">
    <source>
        <dbReference type="PROSITE" id="PS51671"/>
    </source>
</evidence>
<dbReference type="InterPro" id="IPR054352">
    <property type="entry name" value="ACT_Aspartokinase"/>
</dbReference>
<protein>
    <recommendedName>
        <fullName evidence="14">Aspartokinase</fullName>
        <ecNumber evidence="14">2.7.2.4</ecNumber>
    </recommendedName>
</protein>
<dbReference type="EC" id="2.7.2.4" evidence="14"/>
<feature type="binding site" evidence="13">
    <location>
        <begin position="5"/>
        <end position="8"/>
    </location>
    <ligand>
        <name>ATP</name>
        <dbReference type="ChEBI" id="CHEBI:30616"/>
    </ligand>
</feature>
<dbReference type="CDD" id="cd04916">
    <property type="entry name" value="ACT_AKiii-YclM-BS_2"/>
    <property type="match status" value="1"/>
</dbReference>
<keyword evidence="9 13" id="KW-0067">ATP-binding</keyword>
<evidence type="ECO:0000256" key="15">
    <source>
        <dbReference type="RuleBase" id="RU004249"/>
    </source>
</evidence>
<dbReference type="GO" id="GO:0005524">
    <property type="term" value="F:ATP binding"/>
    <property type="evidence" value="ECO:0007669"/>
    <property type="project" value="UniProtKB-KW"/>
</dbReference>
<keyword evidence="20" id="KW-1185">Reference proteome</keyword>
<dbReference type="UniPathway" id="UPA00034">
    <property type="reaction ID" value="UER00015"/>
</dbReference>
<evidence type="ECO:0000256" key="5">
    <source>
        <dbReference type="ARBA" id="ARBA00010122"/>
    </source>
</evidence>
<dbReference type="InterPro" id="IPR042199">
    <property type="entry name" value="AsparK_Bifunc_asparK/hSer_DH"/>
</dbReference>
<evidence type="ECO:0000313" key="19">
    <source>
        <dbReference type="Proteomes" id="UP000594771"/>
    </source>
</evidence>
<evidence type="ECO:0000256" key="10">
    <source>
        <dbReference type="ARBA" id="ARBA00022915"/>
    </source>
</evidence>
<dbReference type="FunFam" id="3.30.2130.10:FF:000001">
    <property type="entry name" value="Bifunctional aspartokinase/homoserine dehydrogenase"/>
    <property type="match status" value="1"/>
</dbReference>
<dbReference type="Pfam" id="PF22468">
    <property type="entry name" value="ACT_9"/>
    <property type="match status" value="1"/>
</dbReference>
<evidence type="ECO:0000256" key="1">
    <source>
        <dbReference type="ARBA" id="ARBA00003121"/>
    </source>
</evidence>
<evidence type="ECO:0000256" key="14">
    <source>
        <dbReference type="RuleBase" id="RU003448"/>
    </source>
</evidence>
<dbReference type="FunFam" id="3.40.1160.10:FF:000027">
    <property type="entry name" value="Aspartokinase"/>
    <property type="match status" value="1"/>
</dbReference>
<feature type="binding site" evidence="13">
    <location>
        <position position="121"/>
    </location>
    <ligand>
        <name>substrate</name>
    </ligand>
</feature>
<dbReference type="InterPro" id="IPR002912">
    <property type="entry name" value="ACT_dom"/>
</dbReference>
<evidence type="ECO:0000256" key="11">
    <source>
        <dbReference type="ARBA" id="ARBA00023154"/>
    </source>
</evidence>
<dbReference type="GeneID" id="35767424"/>
<dbReference type="InterPro" id="IPR001341">
    <property type="entry name" value="Asp_kinase"/>
</dbReference>
<evidence type="ECO:0000256" key="6">
    <source>
        <dbReference type="ARBA" id="ARBA00022679"/>
    </source>
</evidence>
<dbReference type="InterPro" id="IPR005260">
    <property type="entry name" value="Asp_kin_monofn"/>
</dbReference>
<dbReference type="NCBIfam" id="NF006540">
    <property type="entry name" value="PRK09034.1"/>
    <property type="match status" value="1"/>
</dbReference>
<dbReference type="PIRSF" id="PIRSF000726">
    <property type="entry name" value="Asp_kin"/>
    <property type="match status" value="1"/>
</dbReference>
<keyword evidence="7 13" id="KW-0547">Nucleotide-binding</keyword>
<keyword evidence="8 14" id="KW-0418">Kinase</keyword>
<evidence type="ECO:0000313" key="20">
    <source>
        <dbReference type="Proteomes" id="UP001069145"/>
    </source>
</evidence>
<evidence type="ECO:0000256" key="13">
    <source>
        <dbReference type="PIRSR" id="PIRSR000726-1"/>
    </source>
</evidence>
<dbReference type="Proteomes" id="UP000594771">
    <property type="component" value="Chromosome"/>
</dbReference>
<dbReference type="SUPFAM" id="SSF55021">
    <property type="entry name" value="ACT-like"/>
    <property type="match status" value="2"/>
</dbReference>
<dbReference type="GO" id="GO:0009089">
    <property type="term" value="P:lysine biosynthetic process via diaminopimelate"/>
    <property type="evidence" value="ECO:0007669"/>
    <property type="project" value="UniProtKB-UniPathway"/>
</dbReference>
<dbReference type="PROSITE" id="PS00324">
    <property type="entry name" value="ASPARTOKINASE"/>
    <property type="match status" value="1"/>
</dbReference>
<dbReference type="AlphaFoldDB" id="A0A109REJ1"/>
<keyword evidence="15" id="KW-0028">Amino-acid biosynthesis</keyword>
<evidence type="ECO:0000256" key="4">
    <source>
        <dbReference type="ARBA" id="ARBA00005139"/>
    </source>
</evidence>
<evidence type="ECO:0000256" key="12">
    <source>
        <dbReference type="ARBA" id="ARBA00047872"/>
    </source>
</evidence>
<dbReference type="GO" id="GO:0004072">
    <property type="term" value="F:aspartate kinase activity"/>
    <property type="evidence" value="ECO:0007669"/>
    <property type="project" value="UniProtKB-EC"/>
</dbReference>
<dbReference type="Gene3D" id="3.30.2130.10">
    <property type="entry name" value="VC0802-like"/>
    <property type="match status" value="1"/>
</dbReference>
<evidence type="ECO:0000256" key="3">
    <source>
        <dbReference type="ARBA" id="ARBA00004986"/>
    </source>
</evidence>
<comment type="pathway">
    <text evidence="3 15">Amino-acid biosynthesis; L-methionine biosynthesis via de novo pathway; L-homoserine from L-aspartate: step 1/3.</text>
</comment>
<dbReference type="GO" id="GO:0009090">
    <property type="term" value="P:homoserine biosynthetic process"/>
    <property type="evidence" value="ECO:0007669"/>
    <property type="project" value="TreeGrafter"/>
</dbReference>
<dbReference type="GO" id="GO:0005829">
    <property type="term" value="C:cytosol"/>
    <property type="evidence" value="ECO:0007669"/>
    <property type="project" value="TreeGrafter"/>
</dbReference>
<dbReference type="UniPathway" id="UPA00050">
    <property type="reaction ID" value="UER00461"/>
</dbReference>
<comment type="pathway">
    <text evidence="4 15">Amino-acid biosynthesis; L-threonine biosynthesis; L-threonine from L-aspartate: step 1/5.</text>
</comment>
<organism evidence="18 19">
    <name type="scientific">Aerococcus urinae</name>
    <dbReference type="NCBI Taxonomy" id="1376"/>
    <lineage>
        <taxon>Bacteria</taxon>
        <taxon>Bacillati</taxon>
        <taxon>Bacillota</taxon>
        <taxon>Bacilli</taxon>
        <taxon>Lactobacillales</taxon>
        <taxon>Aerococcaceae</taxon>
        <taxon>Aerococcus</taxon>
    </lineage>
</organism>
<dbReference type="Gene3D" id="3.40.1160.10">
    <property type="entry name" value="Acetylglutamate kinase-like"/>
    <property type="match status" value="1"/>
</dbReference>
<comment type="catalytic activity">
    <reaction evidence="12 14">
        <text>L-aspartate + ATP = 4-phospho-L-aspartate + ADP</text>
        <dbReference type="Rhea" id="RHEA:23776"/>
        <dbReference type="ChEBI" id="CHEBI:29991"/>
        <dbReference type="ChEBI" id="CHEBI:30616"/>
        <dbReference type="ChEBI" id="CHEBI:57535"/>
        <dbReference type="ChEBI" id="CHEBI:456216"/>
        <dbReference type="EC" id="2.7.2.4"/>
    </reaction>
</comment>
<dbReference type="GO" id="GO:0009088">
    <property type="term" value="P:threonine biosynthetic process"/>
    <property type="evidence" value="ECO:0007669"/>
    <property type="project" value="UniProtKB-UniPathway"/>
</dbReference>
<feature type="binding site" evidence="13">
    <location>
        <begin position="220"/>
        <end position="221"/>
    </location>
    <ligand>
        <name>ATP</name>
        <dbReference type="ChEBI" id="CHEBI:30616"/>
    </ligand>
</feature>
<dbReference type="RefSeq" id="WP_060778156.1">
    <property type="nucleotide sequence ID" value="NZ_CAJHLF010000002.1"/>
</dbReference>
<evidence type="ECO:0000256" key="2">
    <source>
        <dbReference type="ARBA" id="ARBA00004766"/>
    </source>
</evidence>
<evidence type="ECO:0000313" key="17">
    <source>
        <dbReference type="EMBL" id="MCY3052677.1"/>
    </source>
</evidence>
<evidence type="ECO:0000256" key="8">
    <source>
        <dbReference type="ARBA" id="ARBA00022777"/>
    </source>
</evidence>
<dbReference type="InterPro" id="IPR045865">
    <property type="entry name" value="ACT-like_dom_sf"/>
</dbReference>
<dbReference type="Gene3D" id="1.20.120.1320">
    <property type="entry name" value="Aspartokinase, catalytic domain"/>
    <property type="match status" value="1"/>
</dbReference>
<dbReference type="UniPathway" id="UPA00051">
    <property type="reaction ID" value="UER00462"/>
</dbReference>
<dbReference type="KEGG" id="aun:AWM73_03850"/>
<dbReference type="InterPro" id="IPR036393">
    <property type="entry name" value="AceGlu_kinase-like_sf"/>
</dbReference>
<keyword evidence="6 14" id="KW-0808">Transferase</keyword>
<dbReference type="Proteomes" id="UP001069145">
    <property type="component" value="Unassembled WGS sequence"/>
</dbReference>
<dbReference type="SUPFAM" id="SSF53633">
    <property type="entry name" value="Carbamate kinase-like"/>
    <property type="match status" value="1"/>
</dbReference>
<dbReference type="PROSITE" id="PS51671">
    <property type="entry name" value="ACT"/>
    <property type="match status" value="1"/>
</dbReference>
<reference evidence="18 19" key="1">
    <citation type="submission" date="2020-12" db="EMBL/GenBank/DDBJ databases">
        <title>FDA dAtabase for Regulatory Grade micrObial Sequences (FDA-ARGOS): Supporting development and validation of Infectious Disease Dx tests.</title>
        <authorList>
            <person name="Sproer C."/>
            <person name="Gronow S."/>
            <person name="Severitt S."/>
            <person name="Schroder I."/>
            <person name="Tallon L."/>
            <person name="Sadzewicz L."/>
            <person name="Zhao X."/>
            <person name="Boylan J."/>
            <person name="Ott S."/>
            <person name="Bowen H."/>
            <person name="Vavikolanu K."/>
            <person name="Mehta A."/>
            <person name="Aluvathingal J."/>
            <person name="Nadendla S."/>
            <person name="Lowell S."/>
            <person name="Myers T."/>
            <person name="Yan Y."/>
            <person name="Sichtig H."/>
        </authorList>
    </citation>
    <scope>NUCLEOTIDE SEQUENCE [LARGE SCALE GENOMIC DNA]</scope>
    <source>
        <strain evidence="18 19">FDAARGOS_911</strain>
    </source>
</reference>
<dbReference type="CDD" id="cd04245">
    <property type="entry name" value="AAK_AKiii-YclM-BS"/>
    <property type="match status" value="1"/>
</dbReference>
<sequence>MKVVKFGGSSLANDKQIKKVKNIIASDKDRKIIIVSAPGKRFDGDIKVTDLLIELASQTLNGSVDTSQTYKEIVERYRDMAEALEIQEPVIDEIKKSLNDILNMDKSQPDYFIDALKASGEDNNAKLIAAYFRTCGLNASYINPGEAGLILSDEPGNAKVLAESYLNLAKLKERDEILVFPGFFGYTKEGKLVTFSRGGSDITGAIVANGVGASMYENFTDVDSIFVASPAHVHNPVGISNLTYREMRELSYAGFTVVHDEALYPAFAENIPVVVKNTNNPEAPGTMITEKKMTENKWPIAGIASHGGFASVYITKYMMNREVGFMRRVLSVFEEYECSVEHVVSGIDDIDVIFKEEQLSAKELDELLLAIQTRTAADKVEKRENLCLLMIVGESMQSSIGITARATKALSQANINLEMINQGSSENSVMFGIKENKEAEAVRAIYDEFFEAED</sequence>
<comment type="pathway">
    <text evidence="2 15">Amino-acid biosynthesis; L-lysine biosynthesis via DAP pathway; (S)-tetrahydrodipicolinate from L-aspartate: step 1/4.</text>
</comment>
<dbReference type="EMBL" id="CP065662">
    <property type="protein sequence ID" value="QPS00984.1"/>
    <property type="molecule type" value="Genomic_DNA"/>
</dbReference>
<feature type="domain" description="ACT" evidence="16">
    <location>
        <begin position="391"/>
        <end position="454"/>
    </location>
</feature>
<dbReference type="InterPro" id="IPR018042">
    <property type="entry name" value="Aspartate_kinase_CS"/>
</dbReference>
<dbReference type="InterPro" id="IPR035804">
    <property type="entry name" value="AKIII_YclM_N"/>
</dbReference>
<dbReference type="InterPro" id="IPR001048">
    <property type="entry name" value="Asp/Glu/Uridylate_kinase"/>
</dbReference>
<name>A0A109REJ1_9LACT</name>
<evidence type="ECO:0000256" key="9">
    <source>
        <dbReference type="ARBA" id="ARBA00022840"/>
    </source>
</evidence>
<accession>A0A109REJ1</accession>
<proteinExistence type="inferred from homology"/>
<dbReference type="GO" id="GO:0019877">
    <property type="term" value="P:diaminopimelate biosynthetic process"/>
    <property type="evidence" value="ECO:0007669"/>
    <property type="project" value="UniProtKB-KW"/>
</dbReference>